<name>A0A645C3V1_9ZZZZ</name>
<proteinExistence type="predicted"/>
<reference evidence="1" key="1">
    <citation type="submission" date="2019-08" db="EMBL/GenBank/DDBJ databases">
        <authorList>
            <person name="Kucharzyk K."/>
            <person name="Murdoch R.W."/>
            <person name="Higgins S."/>
            <person name="Loffler F."/>
        </authorList>
    </citation>
    <scope>NUCLEOTIDE SEQUENCE</scope>
</reference>
<gene>
    <name evidence="1" type="ORF">SDC9_116974</name>
</gene>
<evidence type="ECO:0000313" key="1">
    <source>
        <dbReference type="EMBL" id="MPM70023.1"/>
    </source>
</evidence>
<accession>A0A645C3V1</accession>
<protein>
    <submittedName>
        <fullName evidence="1">Uncharacterized protein</fullName>
    </submittedName>
</protein>
<sequence length="60" mass="6832">MDIQRSCIFRQLLSSEKESAFVEFDIGVQLQGLYQNIQSPLSFSVFIVNSLLPVDKLLLI</sequence>
<dbReference type="EMBL" id="VSSQ01023222">
    <property type="protein sequence ID" value="MPM70023.1"/>
    <property type="molecule type" value="Genomic_DNA"/>
</dbReference>
<dbReference type="AlphaFoldDB" id="A0A645C3V1"/>
<organism evidence="1">
    <name type="scientific">bioreactor metagenome</name>
    <dbReference type="NCBI Taxonomy" id="1076179"/>
    <lineage>
        <taxon>unclassified sequences</taxon>
        <taxon>metagenomes</taxon>
        <taxon>ecological metagenomes</taxon>
    </lineage>
</organism>
<comment type="caution">
    <text evidence="1">The sequence shown here is derived from an EMBL/GenBank/DDBJ whole genome shotgun (WGS) entry which is preliminary data.</text>
</comment>